<dbReference type="GO" id="GO:0005930">
    <property type="term" value="C:axoneme"/>
    <property type="evidence" value="ECO:0007669"/>
    <property type="project" value="TreeGrafter"/>
</dbReference>
<evidence type="ECO:0000313" key="13">
    <source>
        <dbReference type="Proteomes" id="UP001295684"/>
    </source>
</evidence>
<dbReference type="InterPro" id="IPR023379">
    <property type="entry name" value="BART_dom"/>
</dbReference>
<dbReference type="Pfam" id="PF11527">
    <property type="entry name" value="ARL2_Bind_BART"/>
    <property type="match status" value="1"/>
</dbReference>
<evidence type="ECO:0000256" key="3">
    <source>
        <dbReference type="ARBA" id="ARBA00007460"/>
    </source>
</evidence>
<comment type="similarity">
    <text evidence="3">Belongs to the CFAP36 family.</text>
</comment>
<keyword evidence="7" id="KW-0969">Cilium</keyword>
<dbReference type="InterPro" id="IPR042541">
    <property type="entry name" value="BART_sf"/>
</dbReference>
<feature type="domain" description="BART" evidence="11">
    <location>
        <begin position="9"/>
        <end position="120"/>
    </location>
</feature>
<feature type="compositionally biased region" description="Basic and acidic residues" evidence="10">
    <location>
        <begin position="168"/>
        <end position="183"/>
    </location>
</feature>
<feature type="compositionally biased region" description="Basic and acidic residues" evidence="10">
    <location>
        <begin position="481"/>
        <end position="503"/>
    </location>
</feature>
<evidence type="ECO:0000256" key="4">
    <source>
        <dbReference type="ARBA" id="ARBA00021815"/>
    </source>
</evidence>
<evidence type="ECO:0000256" key="9">
    <source>
        <dbReference type="ARBA" id="ARBA00031593"/>
    </source>
</evidence>
<feature type="compositionally biased region" description="Basic residues" evidence="10">
    <location>
        <begin position="271"/>
        <end position="281"/>
    </location>
</feature>
<name>A0AAD1U9A6_EUPCR</name>
<keyword evidence="8" id="KW-0966">Cell projection</keyword>
<accession>A0AAD1U9A6</accession>
<evidence type="ECO:0000256" key="1">
    <source>
        <dbReference type="ARBA" id="ARBA00004138"/>
    </source>
</evidence>
<dbReference type="AlphaFoldDB" id="A0AAD1U9A6"/>
<evidence type="ECO:0000256" key="5">
    <source>
        <dbReference type="ARBA" id="ARBA00022490"/>
    </source>
</evidence>
<dbReference type="GO" id="GO:0097546">
    <property type="term" value="C:ciliary base"/>
    <property type="evidence" value="ECO:0007669"/>
    <property type="project" value="TreeGrafter"/>
</dbReference>
<proteinExistence type="inferred from homology"/>
<gene>
    <name evidence="12" type="ORF">ECRASSUSDP1_LOCUS5804</name>
</gene>
<dbReference type="Gene3D" id="1.20.1520.10">
    <property type="entry name" value="ADP-ribosylation factor-like 2-binding protein, domain"/>
    <property type="match status" value="1"/>
</dbReference>
<keyword evidence="13" id="KW-1185">Reference proteome</keyword>
<evidence type="ECO:0000313" key="12">
    <source>
        <dbReference type="EMBL" id="CAI2364461.1"/>
    </source>
</evidence>
<evidence type="ECO:0000259" key="11">
    <source>
        <dbReference type="Pfam" id="PF11527"/>
    </source>
</evidence>
<reference evidence="12" key="1">
    <citation type="submission" date="2023-07" db="EMBL/GenBank/DDBJ databases">
        <authorList>
            <consortium name="AG Swart"/>
            <person name="Singh M."/>
            <person name="Singh A."/>
            <person name="Seah K."/>
            <person name="Emmerich C."/>
        </authorList>
    </citation>
    <scope>NUCLEOTIDE SEQUENCE</scope>
    <source>
        <strain evidence="12">DP1</strain>
    </source>
</reference>
<feature type="compositionally biased region" description="Basic and acidic residues" evidence="10">
    <location>
        <begin position="444"/>
        <end position="461"/>
    </location>
</feature>
<dbReference type="PANTHER" id="PTHR21532">
    <property type="entry name" value="PHOSPHODIESTERASE HL"/>
    <property type="match status" value="1"/>
</dbReference>
<keyword evidence="5" id="KW-0963">Cytoplasm</keyword>
<dbReference type="PANTHER" id="PTHR21532:SF0">
    <property type="entry name" value="CILIA- AND FLAGELLA-ASSOCIATED PROTEIN 36"/>
    <property type="match status" value="1"/>
</dbReference>
<dbReference type="EMBL" id="CAMPGE010005614">
    <property type="protein sequence ID" value="CAI2364461.1"/>
    <property type="molecule type" value="Genomic_DNA"/>
</dbReference>
<feature type="compositionally biased region" description="Basic and acidic residues" evidence="10">
    <location>
        <begin position="319"/>
        <end position="332"/>
    </location>
</feature>
<evidence type="ECO:0000256" key="10">
    <source>
        <dbReference type="SAM" id="MobiDB-lite"/>
    </source>
</evidence>
<feature type="region of interest" description="Disordered" evidence="10">
    <location>
        <begin position="481"/>
        <end position="554"/>
    </location>
</feature>
<evidence type="ECO:0000256" key="2">
    <source>
        <dbReference type="ARBA" id="ARBA00004496"/>
    </source>
</evidence>
<organism evidence="12 13">
    <name type="scientific">Euplotes crassus</name>
    <dbReference type="NCBI Taxonomy" id="5936"/>
    <lineage>
        <taxon>Eukaryota</taxon>
        <taxon>Sar</taxon>
        <taxon>Alveolata</taxon>
        <taxon>Ciliophora</taxon>
        <taxon>Intramacronucleata</taxon>
        <taxon>Spirotrichea</taxon>
        <taxon>Hypotrichia</taxon>
        <taxon>Euplotida</taxon>
        <taxon>Euplotidae</taxon>
        <taxon>Moneuplotes</taxon>
    </lineage>
</organism>
<evidence type="ECO:0000256" key="6">
    <source>
        <dbReference type="ARBA" id="ARBA00023054"/>
    </source>
</evidence>
<evidence type="ECO:0000256" key="8">
    <source>
        <dbReference type="ARBA" id="ARBA00023273"/>
    </source>
</evidence>
<feature type="region of interest" description="Disordered" evidence="10">
    <location>
        <begin position="315"/>
        <end position="339"/>
    </location>
</feature>
<feature type="compositionally biased region" description="Basic and acidic residues" evidence="10">
    <location>
        <begin position="385"/>
        <end position="436"/>
    </location>
</feature>
<comment type="caution">
    <text evidence="12">The sequence shown here is derived from an EMBL/GenBank/DDBJ whole genome shotgun (WGS) entry which is preliminary data.</text>
</comment>
<comment type="subcellular location">
    <subcellularLocation>
        <location evidence="1">Cell projection</location>
        <location evidence="1">Cilium</location>
    </subcellularLocation>
    <subcellularLocation>
        <location evidence="2">Cytoplasm</location>
    </subcellularLocation>
</comment>
<feature type="region of interest" description="Disordered" evidence="10">
    <location>
        <begin position="142"/>
        <end position="183"/>
    </location>
</feature>
<feature type="compositionally biased region" description="Basic and acidic residues" evidence="10">
    <location>
        <begin position="545"/>
        <end position="554"/>
    </location>
</feature>
<protein>
    <recommendedName>
        <fullName evidence="4">Cilia- and flagella-associated protein 36</fullName>
    </recommendedName>
    <alternativeName>
        <fullName evidence="9">Coiled-coil domain-containing protein 104</fullName>
    </alternativeName>
</protein>
<sequence>MSKDATEDKSWLIDLILSFFHSAEWKAPVLSFIEEKCIVFDDEEENKLEYTIIHKEFKELAEKLIEAMLWELGATSEMFGEAFAKASTTPGYQKISKIIESIDNYEIFAKMMRKKNAALNEAAFKILQQQDNKDLNSFMSASKETKLPSDLATPSPMDPVKTTPEGDIAEKSRTNTEPKDGKMNEYEEEQMEIIRQMSIREEEERKKIQDEEEQILKQVLELSSKEHQEEIKALERKKTEELHNKEDIMKQKEEELKRKEKELKAEEKRIRKEKKRCTKKKKEQELATMKSETVAPEPPKVVTAPVVVKKPKKKIIKEKKREEPVIDPHKPGEAMYDLPPVSKTKNAAMMAADVDILREASNDIFGKNKKQSTYDPYADDIDFDPWNKKEEGKPKTMAEMLKEKLNKMGGGQEDKEDKKEEDGKESIEDRKKRLLEYRQNIVKKKQDEMNKELKDARDGNTDNKYSNNLFKELMSLDKKVNQKEAKKKQEVYKDDFEDSKPKEDDEAEVLGTKKPRRDMHSLFDSDDDDKEKEEVERKERHRKIMKEMAQENVH</sequence>
<dbReference type="Proteomes" id="UP001295684">
    <property type="component" value="Unassembled WGS sequence"/>
</dbReference>
<feature type="region of interest" description="Disordered" evidence="10">
    <location>
        <begin position="366"/>
        <end position="466"/>
    </location>
</feature>
<dbReference type="InterPro" id="IPR038888">
    <property type="entry name" value="CFAP36"/>
</dbReference>
<evidence type="ECO:0000256" key="7">
    <source>
        <dbReference type="ARBA" id="ARBA00023069"/>
    </source>
</evidence>
<keyword evidence="6" id="KW-0175">Coiled coil</keyword>
<feature type="region of interest" description="Disordered" evidence="10">
    <location>
        <begin position="267"/>
        <end position="294"/>
    </location>
</feature>